<proteinExistence type="predicted"/>
<dbReference type="Proteomes" id="UP000799441">
    <property type="component" value="Unassembled WGS sequence"/>
</dbReference>
<name>A0A9P4UKJ6_9PEZI</name>
<organism evidence="2 3">
    <name type="scientific">Polychaeton citri CBS 116435</name>
    <dbReference type="NCBI Taxonomy" id="1314669"/>
    <lineage>
        <taxon>Eukaryota</taxon>
        <taxon>Fungi</taxon>
        <taxon>Dikarya</taxon>
        <taxon>Ascomycota</taxon>
        <taxon>Pezizomycotina</taxon>
        <taxon>Dothideomycetes</taxon>
        <taxon>Dothideomycetidae</taxon>
        <taxon>Capnodiales</taxon>
        <taxon>Capnodiaceae</taxon>
        <taxon>Polychaeton</taxon>
    </lineage>
</organism>
<feature type="region of interest" description="Disordered" evidence="1">
    <location>
        <begin position="32"/>
        <end position="73"/>
    </location>
</feature>
<sequence length="73" mass="7691">MPVVLMLSSSTRPASHVHALAKFKVEKVTKTKGLSDVHPIPSNQAGTKPGAQAGARSSPVQSPEAVNKDRHHS</sequence>
<dbReference type="EMBL" id="MU003815">
    <property type="protein sequence ID" value="KAF2719112.1"/>
    <property type="molecule type" value="Genomic_DNA"/>
</dbReference>
<keyword evidence="3" id="KW-1185">Reference proteome</keyword>
<accession>A0A9P4UKJ6</accession>
<dbReference type="AlphaFoldDB" id="A0A9P4UKJ6"/>
<evidence type="ECO:0000256" key="1">
    <source>
        <dbReference type="SAM" id="MobiDB-lite"/>
    </source>
</evidence>
<evidence type="ECO:0000313" key="2">
    <source>
        <dbReference type="EMBL" id="KAF2719112.1"/>
    </source>
</evidence>
<reference evidence="2" key="1">
    <citation type="journal article" date="2020" name="Stud. Mycol.">
        <title>101 Dothideomycetes genomes: a test case for predicting lifestyles and emergence of pathogens.</title>
        <authorList>
            <person name="Haridas S."/>
            <person name="Albert R."/>
            <person name="Binder M."/>
            <person name="Bloem J."/>
            <person name="Labutti K."/>
            <person name="Salamov A."/>
            <person name="Andreopoulos B."/>
            <person name="Baker S."/>
            <person name="Barry K."/>
            <person name="Bills G."/>
            <person name="Bluhm B."/>
            <person name="Cannon C."/>
            <person name="Castanera R."/>
            <person name="Culley D."/>
            <person name="Daum C."/>
            <person name="Ezra D."/>
            <person name="Gonzalez J."/>
            <person name="Henrissat B."/>
            <person name="Kuo A."/>
            <person name="Liang C."/>
            <person name="Lipzen A."/>
            <person name="Lutzoni F."/>
            <person name="Magnuson J."/>
            <person name="Mondo S."/>
            <person name="Nolan M."/>
            <person name="Ohm R."/>
            <person name="Pangilinan J."/>
            <person name="Park H.-J."/>
            <person name="Ramirez L."/>
            <person name="Alfaro M."/>
            <person name="Sun H."/>
            <person name="Tritt A."/>
            <person name="Yoshinaga Y."/>
            <person name="Zwiers L.-H."/>
            <person name="Turgeon B."/>
            <person name="Goodwin S."/>
            <person name="Spatafora J."/>
            <person name="Crous P."/>
            <person name="Grigoriev I."/>
        </authorList>
    </citation>
    <scope>NUCLEOTIDE SEQUENCE</scope>
    <source>
        <strain evidence="2">CBS 116435</strain>
    </source>
</reference>
<protein>
    <submittedName>
        <fullName evidence="2">Uncharacterized protein</fullName>
    </submittedName>
</protein>
<evidence type="ECO:0000313" key="3">
    <source>
        <dbReference type="Proteomes" id="UP000799441"/>
    </source>
</evidence>
<comment type="caution">
    <text evidence="2">The sequence shown here is derived from an EMBL/GenBank/DDBJ whole genome shotgun (WGS) entry which is preliminary data.</text>
</comment>
<gene>
    <name evidence="2" type="ORF">K431DRAFT_286994</name>
</gene>